<dbReference type="OrthoDB" id="2747778at2759"/>
<reference evidence="3 4" key="1">
    <citation type="journal article" date="2019" name="Nat. Ecol. Evol.">
        <title>Megaphylogeny resolves global patterns of mushroom evolution.</title>
        <authorList>
            <person name="Varga T."/>
            <person name="Krizsan K."/>
            <person name="Foldi C."/>
            <person name="Dima B."/>
            <person name="Sanchez-Garcia M."/>
            <person name="Sanchez-Ramirez S."/>
            <person name="Szollosi G.J."/>
            <person name="Szarkandi J.G."/>
            <person name="Papp V."/>
            <person name="Albert L."/>
            <person name="Andreopoulos W."/>
            <person name="Angelini C."/>
            <person name="Antonin V."/>
            <person name="Barry K.W."/>
            <person name="Bougher N.L."/>
            <person name="Buchanan P."/>
            <person name="Buyck B."/>
            <person name="Bense V."/>
            <person name="Catcheside P."/>
            <person name="Chovatia M."/>
            <person name="Cooper J."/>
            <person name="Damon W."/>
            <person name="Desjardin D."/>
            <person name="Finy P."/>
            <person name="Geml J."/>
            <person name="Haridas S."/>
            <person name="Hughes K."/>
            <person name="Justo A."/>
            <person name="Karasinski D."/>
            <person name="Kautmanova I."/>
            <person name="Kiss B."/>
            <person name="Kocsube S."/>
            <person name="Kotiranta H."/>
            <person name="LaButti K.M."/>
            <person name="Lechner B.E."/>
            <person name="Liimatainen K."/>
            <person name="Lipzen A."/>
            <person name="Lukacs Z."/>
            <person name="Mihaltcheva S."/>
            <person name="Morgado L.N."/>
            <person name="Niskanen T."/>
            <person name="Noordeloos M.E."/>
            <person name="Ohm R.A."/>
            <person name="Ortiz-Santana B."/>
            <person name="Ovrebo C."/>
            <person name="Racz N."/>
            <person name="Riley R."/>
            <person name="Savchenko A."/>
            <person name="Shiryaev A."/>
            <person name="Soop K."/>
            <person name="Spirin V."/>
            <person name="Szebenyi C."/>
            <person name="Tomsovsky M."/>
            <person name="Tulloss R.E."/>
            <person name="Uehling J."/>
            <person name="Grigoriev I.V."/>
            <person name="Vagvolgyi C."/>
            <person name="Papp T."/>
            <person name="Martin F.M."/>
            <person name="Miettinen O."/>
            <person name="Hibbett D.S."/>
            <person name="Nagy L.G."/>
        </authorList>
    </citation>
    <scope>NUCLEOTIDE SEQUENCE [LARGE SCALE GENOMIC DNA]</scope>
    <source>
        <strain evidence="3 4">FP101781</strain>
    </source>
</reference>
<feature type="compositionally biased region" description="Polar residues" evidence="1">
    <location>
        <begin position="57"/>
        <end position="81"/>
    </location>
</feature>
<accession>A0A4Y7SKF5</accession>
<protein>
    <recommendedName>
        <fullName evidence="2">Fungal-type protein kinase domain-containing protein</fullName>
    </recommendedName>
</protein>
<dbReference type="PANTHER" id="PTHR38248">
    <property type="entry name" value="FUNK1 6"/>
    <property type="match status" value="1"/>
</dbReference>
<dbReference type="AlphaFoldDB" id="A0A4Y7SKF5"/>
<proteinExistence type="predicted"/>
<feature type="region of interest" description="Disordered" evidence="1">
    <location>
        <begin position="761"/>
        <end position="816"/>
    </location>
</feature>
<organism evidence="3 4">
    <name type="scientific">Coprinellus micaceus</name>
    <name type="common">Glistening ink-cap mushroom</name>
    <name type="synonym">Coprinus micaceus</name>
    <dbReference type="NCBI Taxonomy" id="71717"/>
    <lineage>
        <taxon>Eukaryota</taxon>
        <taxon>Fungi</taxon>
        <taxon>Dikarya</taxon>
        <taxon>Basidiomycota</taxon>
        <taxon>Agaricomycotina</taxon>
        <taxon>Agaricomycetes</taxon>
        <taxon>Agaricomycetidae</taxon>
        <taxon>Agaricales</taxon>
        <taxon>Agaricineae</taxon>
        <taxon>Psathyrellaceae</taxon>
        <taxon>Coprinellus</taxon>
    </lineage>
</organism>
<dbReference type="EMBL" id="QPFP01000097">
    <property type="protein sequence ID" value="TEB22084.1"/>
    <property type="molecule type" value="Genomic_DNA"/>
</dbReference>
<dbReference type="STRING" id="71717.A0A4Y7SKF5"/>
<comment type="caution">
    <text evidence="3">The sequence shown here is derived from an EMBL/GenBank/DDBJ whole genome shotgun (WGS) entry which is preliminary data.</text>
</comment>
<gene>
    <name evidence="3" type="ORF">FA13DRAFT_1819140</name>
</gene>
<dbReference type="Gene3D" id="1.10.510.10">
    <property type="entry name" value="Transferase(Phosphotransferase) domain 1"/>
    <property type="match status" value="1"/>
</dbReference>
<dbReference type="Pfam" id="PF17667">
    <property type="entry name" value="Pkinase_fungal"/>
    <property type="match status" value="2"/>
</dbReference>
<evidence type="ECO:0000313" key="3">
    <source>
        <dbReference type="EMBL" id="TEB22084.1"/>
    </source>
</evidence>
<dbReference type="PANTHER" id="PTHR38248:SF2">
    <property type="entry name" value="FUNK1 11"/>
    <property type="match status" value="1"/>
</dbReference>
<feature type="domain" description="Fungal-type protein kinase" evidence="2">
    <location>
        <begin position="268"/>
        <end position="480"/>
    </location>
</feature>
<sequence>MTSRSQAQATPPHRSENKTLTGTLDASLLELPYSYRTPPRQGGVKFPSAPAEDSDNETGTVNFTAPSAPVSHQQGSLQQPHSIAEGPPRTLTIDALGGAEDDTVPAIGITEAPRARTMSGIPADTRAGLKFTGTCMGKYPEGTPAKLHSTMDFPSGRTLKTQGVTLVEEMGPVIDADEPYIQETFSRFDMAKIKDYVDEGAGGFYNTSKKRWSLPKNATREKAIYEKMVDLMNDVLETFLPATSGVKREVLDTHDLQFHHKEKNYTSPDLVVRAEGPSFEKPEHAETGYSNVATYFDVKRQSDIGGRDTHIKQLSLYARQVLAHQPNRLFVRCLVLSEETCRLFHFDRSGVQVSPSFDIHEKPRTFVGLILGLSDTDERSIGLDTSIQWRISRRGRKAGGTLKYKTGRNSEKEYTLVQNNPIARHVIRGRATTCWAVRDKEGREFIVKDSWTAFGRTREYEFLKKAQGCEGVCKVVSQHVSLGQTRNFRGTSAATSEHFQNRVGSRIMLEAYGKHLEFFETVLQLIAAFHDAIAGHMRLVADAKIVHRDINDKNVLLGRDDAKVGWRGVLIDLGVAVDFDKISAQQTAKEARTGSRFFQSCAVLDYLTGLTKESPPAHDYLDDLEGFFYLLCRVFLKFRRDGTPRASDDAAWKVIKDWDSEDIEAALNAKSILFNPGRRQKRIALESIKEEWGMECGTLFKRFLEWVGAIQAEKEDIRAEKGPQDPASDSIYKGLFEKCDDHYDHVLRFFEDAILALGGTCERPPPGECNAGSSNTKRSRGSDMEVDSESDEPPLVRPRRQSTRLRAQAAKDPSRN</sequence>
<name>A0A4Y7SKF5_COPMI</name>
<dbReference type="InterPro" id="IPR040976">
    <property type="entry name" value="Pkinase_fungal"/>
</dbReference>
<dbReference type="Proteomes" id="UP000298030">
    <property type="component" value="Unassembled WGS sequence"/>
</dbReference>
<evidence type="ECO:0000256" key="1">
    <source>
        <dbReference type="SAM" id="MobiDB-lite"/>
    </source>
</evidence>
<dbReference type="SUPFAM" id="SSF56112">
    <property type="entry name" value="Protein kinase-like (PK-like)"/>
    <property type="match status" value="1"/>
</dbReference>
<keyword evidence="4" id="KW-1185">Reference proteome</keyword>
<feature type="region of interest" description="Disordered" evidence="1">
    <location>
        <begin position="1"/>
        <end position="90"/>
    </location>
</feature>
<evidence type="ECO:0000313" key="4">
    <source>
        <dbReference type="Proteomes" id="UP000298030"/>
    </source>
</evidence>
<dbReference type="InterPro" id="IPR011009">
    <property type="entry name" value="Kinase-like_dom_sf"/>
</dbReference>
<feature type="domain" description="Fungal-type protein kinase" evidence="2">
    <location>
        <begin position="492"/>
        <end position="634"/>
    </location>
</feature>
<evidence type="ECO:0000259" key="2">
    <source>
        <dbReference type="Pfam" id="PF17667"/>
    </source>
</evidence>